<dbReference type="Gene3D" id="1.25.40.10">
    <property type="entry name" value="Tetratricopeptide repeat domain"/>
    <property type="match status" value="2"/>
</dbReference>
<evidence type="ECO:0000313" key="4">
    <source>
        <dbReference type="Proteomes" id="UP001596523"/>
    </source>
</evidence>
<dbReference type="Pfam" id="PF13424">
    <property type="entry name" value="TPR_12"/>
    <property type="match status" value="4"/>
</dbReference>
<feature type="region of interest" description="Disordered" evidence="1">
    <location>
        <begin position="461"/>
        <end position="481"/>
    </location>
</feature>
<name>A0ABW2JAY8_9ACTN</name>
<dbReference type="InterPro" id="IPR036388">
    <property type="entry name" value="WH-like_DNA-bd_sf"/>
</dbReference>
<organism evidence="3 4">
    <name type="scientific">Streptomyces monticola</name>
    <dbReference type="NCBI Taxonomy" id="2666263"/>
    <lineage>
        <taxon>Bacteria</taxon>
        <taxon>Bacillati</taxon>
        <taxon>Actinomycetota</taxon>
        <taxon>Actinomycetes</taxon>
        <taxon>Kitasatosporales</taxon>
        <taxon>Streptomycetaceae</taxon>
        <taxon>Streptomyces</taxon>
    </lineage>
</organism>
<dbReference type="Gene3D" id="3.40.50.300">
    <property type="entry name" value="P-loop containing nucleotide triphosphate hydrolases"/>
    <property type="match status" value="1"/>
</dbReference>
<keyword evidence="4" id="KW-1185">Reference proteome</keyword>
<dbReference type="PANTHER" id="PTHR47691:SF3">
    <property type="entry name" value="HTH-TYPE TRANSCRIPTIONAL REGULATOR RV0890C-RELATED"/>
    <property type="match status" value="1"/>
</dbReference>
<evidence type="ECO:0000256" key="1">
    <source>
        <dbReference type="SAM" id="MobiDB-lite"/>
    </source>
</evidence>
<accession>A0ABW2JAY8</accession>
<keyword evidence="2" id="KW-1133">Transmembrane helix</keyword>
<comment type="caution">
    <text evidence="3">The sequence shown here is derived from an EMBL/GenBank/DDBJ whole genome shotgun (WGS) entry which is preliminary data.</text>
</comment>
<dbReference type="PRINTS" id="PR00364">
    <property type="entry name" value="DISEASERSIST"/>
</dbReference>
<dbReference type="InterPro" id="IPR019734">
    <property type="entry name" value="TPR_rpt"/>
</dbReference>
<keyword evidence="2" id="KW-0812">Transmembrane</keyword>
<gene>
    <name evidence="3" type="primary">haaT</name>
    <name evidence="3" type="ORF">ACFQVC_02970</name>
</gene>
<dbReference type="SMART" id="SM00028">
    <property type="entry name" value="TPR"/>
    <property type="match status" value="8"/>
</dbReference>
<keyword evidence="2" id="KW-0472">Membrane</keyword>
<feature type="transmembrane region" description="Helical" evidence="2">
    <location>
        <begin position="7"/>
        <end position="27"/>
    </location>
</feature>
<dbReference type="EMBL" id="JBHTCF010000001">
    <property type="protein sequence ID" value="MFC7303178.1"/>
    <property type="molecule type" value="Genomic_DNA"/>
</dbReference>
<dbReference type="InterPro" id="IPR027417">
    <property type="entry name" value="P-loop_NTPase"/>
</dbReference>
<reference evidence="4" key="1">
    <citation type="journal article" date="2019" name="Int. J. Syst. Evol. Microbiol.">
        <title>The Global Catalogue of Microorganisms (GCM) 10K type strain sequencing project: providing services to taxonomists for standard genome sequencing and annotation.</title>
        <authorList>
            <consortium name="The Broad Institute Genomics Platform"/>
            <consortium name="The Broad Institute Genome Sequencing Center for Infectious Disease"/>
            <person name="Wu L."/>
            <person name="Ma J."/>
        </authorList>
    </citation>
    <scope>NUCLEOTIDE SEQUENCE [LARGE SCALE GENOMIC DNA]</scope>
    <source>
        <strain evidence="4">SYNS20</strain>
    </source>
</reference>
<dbReference type="RefSeq" id="WP_381826062.1">
    <property type="nucleotide sequence ID" value="NZ_JBHTCF010000001.1"/>
</dbReference>
<dbReference type="SUPFAM" id="SSF48452">
    <property type="entry name" value="TPR-like"/>
    <property type="match status" value="3"/>
</dbReference>
<evidence type="ECO:0000256" key="2">
    <source>
        <dbReference type="SAM" id="Phobius"/>
    </source>
</evidence>
<dbReference type="PANTHER" id="PTHR47691">
    <property type="entry name" value="REGULATOR-RELATED"/>
    <property type="match status" value="1"/>
</dbReference>
<evidence type="ECO:0000313" key="3">
    <source>
        <dbReference type="EMBL" id="MFC7303178.1"/>
    </source>
</evidence>
<dbReference type="NCBIfam" id="NF041717">
    <property type="entry name" value="HaaA_phane_TPR"/>
    <property type="match status" value="1"/>
</dbReference>
<proteinExistence type="predicted"/>
<dbReference type="InterPro" id="IPR011990">
    <property type="entry name" value="TPR-like_helical_dom_sf"/>
</dbReference>
<feature type="transmembrane region" description="Helical" evidence="2">
    <location>
        <begin position="47"/>
        <end position="68"/>
    </location>
</feature>
<dbReference type="Proteomes" id="UP001596523">
    <property type="component" value="Unassembled WGS sequence"/>
</dbReference>
<dbReference type="SUPFAM" id="SSF52540">
    <property type="entry name" value="P-loop containing nucleoside triphosphate hydrolases"/>
    <property type="match status" value="1"/>
</dbReference>
<sequence length="930" mass="100234">MRLRRGTAIALLAGGGAVTTMLVGLVTNAVSETANWPSWLGWLQRHPWLSFVILGAAMVGLSVLLAAMSERETEEDGREPLVRSDDGVRPPGAALVLRSLPGDIGAFTNRSTELADLVRSVEVAQANGTALPVHVIDGMPGVGKTAFAVRAGHELASRFPDGQLFVSLNGHTPGRSPVQPTEALASLLAATGVPAQQIPVGEDIGAVTEARAAMWRGQLADRKALLILDNAASYRQLEPLLPGGSGCLVLVTSRRRLAAAEEVVLPVKALPSEHAIDLFTRLSGRPAEDLDTVALAELVRLCGYLPLGLSLLAARLRHHPTWSVEDLRRRLIEARDRSREMQAGDRAVAAAFDLSYRDLPPERQRFFRRLGFYPGTDIDAYVGAALDSISVAQARQHLDALYDDHLIDENPGNRYRLHDLLRDYARGLAEEGDSMQRAETVERVCGYYLAALASANGHLARGSAVSPDHAPPGPGGTPSVQVPVLETRSTALQWLDGERPNVLACIEQANDLSLHSKVVELAAAMAPFLRQAGPWDQAVDLHRTAVEAARRLGDQQATADALAELGVVRRFMANYPHAADALNEAVELYTAVDDRRGKAAALNQAGIVWYLTADNGDAARAQSEALEIYRELGDRLGQANALADLGMVRRQTSRFDAAVEAQSEALAIYRELGDGYGEANSLRDLGVVHGLMGDYAQAAQHQRDAYAIYRDLDDRVHQAYALTELGVVQRLTGDFEGSREGLSLALEHYTELGDRFGQANSIRHLGALDRLKGNLPRAVEQLDEALEVYRALGSRGGEAAALGELGAARGSAGEVEVGIEAFENSLSIYRELGDRCGEAEVLNHWGDLLRSTGRQDEGRTQFEAALHLARDIRSPLEEARALDGLGRCGQAIDGPSRAEPILREALAIYRRIGAEPAAAEIERLLTAQPG</sequence>
<dbReference type="Gene3D" id="1.10.10.10">
    <property type="entry name" value="Winged helix-like DNA-binding domain superfamily/Winged helix DNA-binding domain"/>
    <property type="match status" value="1"/>
</dbReference>
<protein>
    <submittedName>
        <fullName evidence="3">Cyclophane-containing RiPP biosynthesis TPR protein HaaT</fullName>
    </submittedName>
</protein>